<reference evidence="1 2" key="1">
    <citation type="submission" date="2024-10" db="EMBL/GenBank/DDBJ databases">
        <title>The Natural Products Discovery Center: Release of the First 8490 Sequenced Strains for Exploring Actinobacteria Biosynthetic Diversity.</title>
        <authorList>
            <person name="Kalkreuter E."/>
            <person name="Kautsar S.A."/>
            <person name="Yang D."/>
            <person name="Bader C.D."/>
            <person name="Teijaro C.N."/>
            <person name="Fluegel L."/>
            <person name="Davis C.M."/>
            <person name="Simpson J.R."/>
            <person name="Lauterbach L."/>
            <person name="Steele A.D."/>
            <person name="Gui C."/>
            <person name="Meng S."/>
            <person name="Li G."/>
            <person name="Viehrig K."/>
            <person name="Ye F."/>
            <person name="Su P."/>
            <person name="Kiefer A.F."/>
            <person name="Nichols A."/>
            <person name="Cepeda A.J."/>
            <person name="Yan W."/>
            <person name="Fan B."/>
            <person name="Jiang Y."/>
            <person name="Adhikari A."/>
            <person name="Zheng C.-J."/>
            <person name="Schuster L."/>
            <person name="Cowan T.M."/>
            <person name="Smanski M.J."/>
            <person name="Chevrette M.G."/>
            <person name="De Carvalho L.P.S."/>
            <person name="Shen B."/>
        </authorList>
    </citation>
    <scope>NUCLEOTIDE SEQUENCE [LARGE SCALE GENOMIC DNA]</scope>
    <source>
        <strain evidence="1 2">NPDC007066</strain>
    </source>
</reference>
<organism evidence="1 2">
    <name type="scientific">Streptomyces massasporeus</name>
    <dbReference type="NCBI Taxonomy" id="67324"/>
    <lineage>
        <taxon>Bacteria</taxon>
        <taxon>Bacillati</taxon>
        <taxon>Actinomycetota</taxon>
        <taxon>Actinomycetes</taxon>
        <taxon>Kitasatosporales</taxon>
        <taxon>Streptomycetaceae</taxon>
        <taxon>Streptomyces</taxon>
    </lineage>
</organism>
<keyword evidence="2" id="KW-1185">Reference proteome</keyword>
<proteinExistence type="predicted"/>
<evidence type="ECO:0000313" key="2">
    <source>
        <dbReference type="Proteomes" id="UP001601288"/>
    </source>
</evidence>
<name>A0ABW6LCK1_9ACTN</name>
<evidence type="ECO:0000313" key="1">
    <source>
        <dbReference type="EMBL" id="MFE9226175.1"/>
    </source>
</evidence>
<dbReference type="RefSeq" id="WP_358278706.1">
    <property type="nucleotide sequence ID" value="NZ_JBEYGJ010000003.1"/>
</dbReference>
<dbReference type="Proteomes" id="UP001601288">
    <property type="component" value="Unassembled WGS sequence"/>
</dbReference>
<protein>
    <submittedName>
        <fullName evidence="1">Uncharacterized protein</fullName>
    </submittedName>
</protein>
<comment type="caution">
    <text evidence="1">The sequence shown here is derived from an EMBL/GenBank/DDBJ whole genome shotgun (WGS) entry which is preliminary data.</text>
</comment>
<accession>A0ABW6LCK1</accession>
<gene>
    <name evidence="1" type="ORF">ACFYM3_16350</name>
</gene>
<sequence length="121" mass="14053">MSALPSWLRSHLHAVESPRWTFESFADEVARLLGLPPTMRTGEFEHSSETDHIWLLWKPDRYGAVLLMDRPEGELRQALVIKVIWHNSPDPADVAAMVRAYERRGRVQSLRSLLGRVLRRR</sequence>
<dbReference type="EMBL" id="JBIAFP010000008">
    <property type="protein sequence ID" value="MFE9226175.1"/>
    <property type="molecule type" value="Genomic_DNA"/>
</dbReference>